<feature type="compositionally biased region" description="Basic and acidic residues" evidence="1">
    <location>
        <begin position="38"/>
        <end position="53"/>
    </location>
</feature>
<dbReference type="Proteomes" id="UP001367676">
    <property type="component" value="Unassembled WGS sequence"/>
</dbReference>
<sequence>MINRDRRGHSYRDVRGEILGSSRDEPKRKHLPSMFSSHQERKLEVRRRSDHPSSNRKRCQLAIRRSSSDDPAGSFRETEAFRFRGKYGGFLAARGLACGVVARSPPGSVVRGVLGVGGRVGGVVRSAVTGEPVSPNAVGRRPRRVCRRRGGSSSRARSSTGFGSCSGPHARSLKESACTQFPGREAIPGNPLNLLRARIRGLQLFPVNEEFHEVFGPRRGGLRADLRTREDDRTRPFRGSQSRNKVSVGEPAEGSLTFSISRLAARMDVKRVRWSANSFVDASTPPRLSRAPCYANIDKSNANCGPRDQRVPGHACLRVGYRLYKSYRACSHRDKSDRTVVEALACLRRPYALRRRFSPNRRRTASLASSPGNRVRTLQGRVAIFRRTPKYRRTRSLAFRRCGMRGSPRISNVGARRSSSCTRRRFARRDDTWSSSVCGLRTDARDDDTLRAPSYTVHLIFRPTSDQSPAPNPAERFGVSHEGNVVLGRARYPGGRYGDPSPPRTGPRPTEGDRPVAIADVRRESRS</sequence>
<evidence type="ECO:0000256" key="1">
    <source>
        <dbReference type="SAM" id="MobiDB-lite"/>
    </source>
</evidence>
<organism evidence="2 3">
    <name type="scientific">Parthenolecanium corni</name>
    <dbReference type="NCBI Taxonomy" id="536013"/>
    <lineage>
        <taxon>Eukaryota</taxon>
        <taxon>Metazoa</taxon>
        <taxon>Ecdysozoa</taxon>
        <taxon>Arthropoda</taxon>
        <taxon>Hexapoda</taxon>
        <taxon>Insecta</taxon>
        <taxon>Pterygota</taxon>
        <taxon>Neoptera</taxon>
        <taxon>Paraneoptera</taxon>
        <taxon>Hemiptera</taxon>
        <taxon>Sternorrhyncha</taxon>
        <taxon>Coccoidea</taxon>
        <taxon>Coccidae</taxon>
        <taxon>Parthenolecanium</taxon>
    </lineage>
</organism>
<keyword evidence="3" id="KW-1185">Reference proteome</keyword>
<protein>
    <submittedName>
        <fullName evidence="2">Uncharacterized protein</fullName>
    </submittedName>
</protein>
<proteinExistence type="predicted"/>
<feature type="region of interest" description="Disordered" evidence="1">
    <location>
        <begin position="147"/>
        <end position="171"/>
    </location>
</feature>
<feature type="compositionally biased region" description="Basic and acidic residues" evidence="1">
    <location>
        <begin position="510"/>
        <end position="527"/>
    </location>
</feature>
<feature type="region of interest" description="Disordered" evidence="1">
    <location>
        <begin position="1"/>
        <end position="58"/>
    </location>
</feature>
<dbReference type="EMBL" id="JBBCAQ010000025">
    <property type="protein sequence ID" value="KAK7588065.1"/>
    <property type="molecule type" value="Genomic_DNA"/>
</dbReference>
<feature type="region of interest" description="Disordered" evidence="1">
    <location>
        <begin position="462"/>
        <end position="527"/>
    </location>
</feature>
<reference evidence="2 3" key="1">
    <citation type="submission" date="2024-03" db="EMBL/GenBank/DDBJ databases">
        <title>Adaptation during the transition from Ophiocordyceps entomopathogen to insect associate is accompanied by gene loss and intensified selection.</title>
        <authorList>
            <person name="Ward C.M."/>
            <person name="Onetto C.A."/>
            <person name="Borneman A.R."/>
        </authorList>
    </citation>
    <scope>NUCLEOTIDE SEQUENCE [LARGE SCALE GENOMIC DNA]</scope>
    <source>
        <strain evidence="2">AWRI1</strain>
        <tissue evidence="2">Single Adult Female</tissue>
    </source>
</reference>
<accession>A0AAN9Y2Y2</accession>
<evidence type="ECO:0000313" key="2">
    <source>
        <dbReference type="EMBL" id="KAK7588065.1"/>
    </source>
</evidence>
<gene>
    <name evidence="2" type="ORF">V9T40_009784</name>
</gene>
<feature type="compositionally biased region" description="Basic and acidic residues" evidence="1">
    <location>
        <begin position="1"/>
        <end position="27"/>
    </location>
</feature>
<name>A0AAN9Y2Y2_9HEMI</name>
<evidence type="ECO:0000313" key="3">
    <source>
        <dbReference type="Proteomes" id="UP001367676"/>
    </source>
</evidence>
<feature type="compositionally biased region" description="Low complexity" evidence="1">
    <location>
        <begin position="151"/>
        <end position="163"/>
    </location>
</feature>
<feature type="region of interest" description="Disordered" evidence="1">
    <location>
        <begin position="229"/>
        <end position="249"/>
    </location>
</feature>
<dbReference type="AlphaFoldDB" id="A0AAN9Y2Y2"/>
<comment type="caution">
    <text evidence="2">The sequence shown here is derived from an EMBL/GenBank/DDBJ whole genome shotgun (WGS) entry which is preliminary data.</text>
</comment>